<evidence type="ECO:0000313" key="2">
    <source>
        <dbReference type="Proteomes" id="UP000289859"/>
    </source>
</evidence>
<dbReference type="RefSeq" id="WP_128764438.1">
    <property type="nucleotide sequence ID" value="NZ_JBHUOO010000018.1"/>
</dbReference>
<keyword evidence="2" id="KW-1185">Reference proteome</keyword>
<organism evidence="1 2">
    <name type="scientific">Leeuwenhoekiella polynyae</name>
    <dbReference type="NCBI Taxonomy" id="1550906"/>
    <lineage>
        <taxon>Bacteria</taxon>
        <taxon>Pseudomonadati</taxon>
        <taxon>Bacteroidota</taxon>
        <taxon>Flavobacteriia</taxon>
        <taxon>Flavobacteriales</taxon>
        <taxon>Flavobacteriaceae</taxon>
        <taxon>Leeuwenhoekiella</taxon>
    </lineage>
</organism>
<reference evidence="1 2" key="1">
    <citation type="submission" date="2018-07" db="EMBL/GenBank/DDBJ databases">
        <title>Leeuwenhoekiella genomics.</title>
        <authorList>
            <person name="Tahon G."/>
            <person name="Willems A."/>
        </authorList>
    </citation>
    <scope>NUCLEOTIDE SEQUENCE [LARGE SCALE GENOMIC DNA]</scope>
    <source>
        <strain evidence="1 2">LMG 29608</strain>
    </source>
</reference>
<gene>
    <name evidence="1" type="ORF">DSM02_795</name>
</gene>
<sequence length="107" mass="12186">MGKDQEDIIKIKTAISLRILLKKNKDLPISKKEKLRKDIPKSYGDIADKAVIRKATVTKTFNIDGSSFSTTLFKIIFALGYTLIDFARVYESITEKDIIEFLAKKDD</sequence>
<evidence type="ECO:0008006" key="3">
    <source>
        <dbReference type="Google" id="ProtNLM"/>
    </source>
</evidence>
<dbReference type="OrthoDB" id="1260873at2"/>
<comment type="caution">
    <text evidence="1">The sequence shown here is derived from an EMBL/GenBank/DDBJ whole genome shotgun (WGS) entry which is preliminary data.</text>
</comment>
<name>A0A4Q0PHB3_9FLAO</name>
<evidence type="ECO:0000313" key="1">
    <source>
        <dbReference type="EMBL" id="RXG25629.1"/>
    </source>
</evidence>
<proteinExistence type="predicted"/>
<dbReference type="Proteomes" id="UP000289859">
    <property type="component" value="Unassembled WGS sequence"/>
</dbReference>
<accession>A0A4Q0PHB3</accession>
<protein>
    <recommendedName>
        <fullName evidence="3">HTH cro/C1-type domain-containing protein</fullName>
    </recommendedName>
</protein>
<dbReference type="EMBL" id="QOVK01000002">
    <property type="protein sequence ID" value="RXG25629.1"/>
    <property type="molecule type" value="Genomic_DNA"/>
</dbReference>
<dbReference type="AlphaFoldDB" id="A0A4Q0PHB3"/>